<protein>
    <submittedName>
        <fullName evidence="1">Uncharacterized protein</fullName>
    </submittedName>
</protein>
<dbReference type="Gene3D" id="3.90.550.10">
    <property type="entry name" value="Spore Coat Polysaccharide Biosynthesis Protein SpsA, Chain A"/>
    <property type="match status" value="1"/>
</dbReference>
<dbReference type="RefSeq" id="WP_238208011.1">
    <property type="nucleotide sequence ID" value="NZ_BPQE01000041.1"/>
</dbReference>
<dbReference type="Proteomes" id="UP001231124">
    <property type="component" value="Unassembled WGS sequence"/>
</dbReference>
<reference evidence="1 2" key="1">
    <citation type="submission" date="2023-07" db="EMBL/GenBank/DDBJ databases">
        <title>Genomic Encyclopedia of Type Strains, Phase IV (KMG-IV): sequencing the most valuable type-strain genomes for metagenomic binning, comparative biology and taxonomic classification.</title>
        <authorList>
            <person name="Goeker M."/>
        </authorList>
    </citation>
    <scope>NUCLEOTIDE SEQUENCE [LARGE SCALE GENOMIC DNA]</scope>
    <source>
        <strain evidence="1 2">DSM 19013</strain>
    </source>
</reference>
<evidence type="ECO:0000313" key="2">
    <source>
        <dbReference type="Proteomes" id="UP001231124"/>
    </source>
</evidence>
<organism evidence="1 2">
    <name type="scientific">Methylobacterium aerolatum</name>
    <dbReference type="NCBI Taxonomy" id="418708"/>
    <lineage>
        <taxon>Bacteria</taxon>
        <taxon>Pseudomonadati</taxon>
        <taxon>Pseudomonadota</taxon>
        <taxon>Alphaproteobacteria</taxon>
        <taxon>Hyphomicrobiales</taxon>
        <taxon>Methylobacteriaceae</taxon>
        <taxon>Methylobacterium</taxon>
    </lineage>
</organism>
<sequence length="456" mass="52243">MKWYFCIDEIGANAEIGLWAKIAAQSAIRRNDLKPICLYDGDTDDVFASDLKKLGVEVVSKSSSIKRQIEEAHQKLRYPLHASGAFLRAEISEVEKTDEYVLYTDCDVFFRDQFVPWDSIRPSVFAAGPRQDLFDTDQFNSGVMVINVPRFEEQRQSFLNFASNNLGPFLPGVDEPIFNQFFRDSFDQLPIGLNWRPFFGYNRSAQIIHFHGPKMFHLREFVMKGPSIDWGPYASVLSALISSSLQNYYQFTLEVLKTVRPPGILLKQMEDFVDGYHSLQNSAVERFASASFRVSELNSYIDKRGGVIHDQLTSMMLRLKKIDLTDFKYVIDSDIARFPNIKLSLFARSGIGRIEKLFYIFKNGNVMDVDLSELDLGTCRFSHEDISPDTKSLLLTNNGYPIDIFFNETKARNREQIKSIVLHVSSVVDDVLTVTFSDVENEYFVCNSRNIEPVVF</sequence>
<evidence type="ECO:0000313" key="1">
    <source>
        <dbReference type="EMBL" id="MDQ0450037.1"/>
    </source>
</evidence>
<dbReference type="SUPFAM" id="SSF53448">
    <property type="entry name" value="Nucleotide-diphospho-sugar transferases"/>
    <property type="match status" value="1"/>
</dbReference>
<comment type="caution">
    <text evidence="1">The sequence shown here is derived from an EMBL/GenBank/DDBJ whole genome shotgun (WGS) entry which is preliminary data.</text>
</comment>
<proteinExistence type="predicted"/>
<name>A0ABU0I5Z5_9HYPH</name>
<dbReference type="InterPro" id="IPR029044">
    <property type="entry name" value="Nucleotide-diphossugar_trans"/>
</dbReference>
<gene>
    <name evidence="1" type="ORF">QO012_004562</name>
</gene>
<keyword evidence="2" id="KW-1185">Reference proteome</keyword>
<dbReference type="EMBL" id="JAUSVP010000026">
    <property type="protein sequence ID" value="MDQ0450037.1"/>
    <property type="molecule type" value="Genomic_DNA"/>
</dbReference>
<accession>A0ABU0I5Z5</accession>